<proteinExistence type="inferred from homology"/>
<feature type="region of interest" description="Disordered" evidence="9">
    <location>
        <begin position="240"/>
        <end position="261"/>
    </location>
</feature>
<dbReference type="Proteomes" id="UP000469558">
    <property type="component" value="Unassembled WGS sequence"/>
</dbReference>
<evidence type="ECO:0000256" key="2">
    <source>
        <dbReference type="ARBA" id="ARBA00009150"/>
    </source>
</evidence>
<dbReference type="OrthoDB" id="10259024at2759"/>
<feature type="compositionally biased region" description="Polar residues" evidence="9">
    <location>
        <begin position="458"/>
        <end position="473"/>
    </location>
</feature>
<organism evidence="12 13">
    <name type="scientific">Lachnellula suecica</name>
    <dbReference type="NCBI Taxonomy" id="602035"/>
    <lineage>
        <taxon>Eukaryota</taxon>
        <taxon>Fungi</taxon>
        <taxon>Dikarya</taxon>
        <taxon>Ascomycota</taxon>
        <taxon>Pezizomycotina</taxon>
        <taxon>Leotiomycetes</taxon>
        <taxon>Helotiales</taxon>
        <taxon>Lachnaceae</taxon>
        <taxon>Lachnellula</taxon>
    </lineage>
</organism>
<evidence type="ECO:0000256" key="7">
    <source>
        <dbReference type="ARBA" id="ARBA00023054"/>
    </source>
</evidence>
<feature type="domain" description="Vacuolar protein sorting-associated protein 54 N-terminal" evidence="11">
    <location>
        <begin position="276"/>
        <end position="389"/>
    </location>
</feature>
<protein>
    <recommendedName>
        <fullName evidence="3">Vacuolar protein sorting-associated protein 54</fullName>
    </recommendedName>
</protein>
<keyword evidence="5" id="KW-0653">Protein transport</keyword>
<feature type="region of interest" description="Disordered" evidence="9">
    <location>
        <begin position="1068"/>
        <end position="1115"/>
    </location>
</feature>
<evidence type="ECO:0000256" key="1">
    <source>
        <dbReference type="ARBA" id="ARBA00004601"/>
    </source>
</evidence>
<evidence type="ECO:0000259" key="11">
    <source>
        <dbReference type="Pfam" id="PF10475"/>
    </source>
</evidence>
<sequence length="1115" mass="121337">MASSAPRTSTDSFSPSSPTFSRNEYPFPRPGSSSSGRYQPRRGSTASSIHSIGGSLDTASHWHALSESGQNAISTLLQPPIVRTGLIPHTSAPASSAHKPPTSRDIPPVTLTNIPSVDPAEFKPYLSQVGALYDALQRAKENEEEGGTQLLRRGNKVDDFADLLDPERRLTSRPNLSKRASLASLASSIETPTVPRRRLSGGAGRRAVHAPTPLSTIPTVYFDDDFHLENPRTFDVVSERSEVVKPAPGTPDDRKGQNGIAAGPRKALATNAILQEKLSWYMDTIEVHLISSISTASTSFFAALGELRELHSEAADSVDRIKALRKELQELDEEMAVGGLDIVNKKRRRENLKQLGDAVQQLKQVVEAVGTCESLVDSGEVEKALDAMDGLEKLIAGEEQGMGRELGTIQLRDLRGATALQGVTNDLAILRSRIGKTFETRFLNTLLGDIRRHVDSVSTPDTLQRWSSASQRSRGGHNREPSVYPAYLSMGEDFRPELQSILGGLHRARHTSPATAAYRESVLREVRNIIKRQLPASNDDDVDSMMSASTIGGSRHKTQQEKSTILARNLRALDPEDAEDLLKKTYIGVGETLRRLGFQVKILLDVTSTLGEPTTPAGLKSPPRSPNIAAIDGRMRANSTQQIQEEMHLTLDMSNLLGQAVDIAQDRIVKVLRVRSEQSTHLPVEKFLRYFTLNLLFANECEAVSGRSGTALKNVVNGHIKDFVHQLGDSEKHALATGMEGDPWNAKDFTDSDKEELSRILSASTEDAEAWSAGSKIWLSPADAPSNTLSVPQAAQTNGTSGTSTPSANPAKPTTRPAVIEGESFLLPVSAISCLHGLSIFLHLNTGIPSMTSEIATSIIAYLSIFNSRCTQLILGAGATRSAAGLKNITTKHLALAAQAVSFISSLIPHIREFVRRHASSGSNVSTLMGEFDKVRRTYLEHQQSIYDKLVDIMAGRAAAHTKSMKLIDWENIGKDGVNTYMETLTKETRTLHRVLSNYLPAMTVQMIMEPVFKSYKEQISKAYGDVTLGSEAAQSRMLRDAEYFKTRIGGLDGAGDTADFIVNLVKEKDVPKPKTPPPPAPVEKEEVATSTSEATENGEEAEKPDEKNGDEKAP</sequence>
<evidence type="ECO:0000259" key="10">
    <source>
        <dbReference type="Pfam" id="PF07928"/>
    </source>
</evidence>
<keyword evidence="13" id="KW-1185">Reference proteome</keyword>
<feature type="coiled-coil region" evidence="8">
    <location>
        <begin position="307"/>
        <end position="365"/>
    </location>
</feature>
<dbReference type="InterPro" id="IPR019515">
    <property type="entry name" value="VPS54_N"/>
</dbReference>
<dbReference type="GO" id="GO:0006896">
    <property type="term" value="P:Golgi to vacuole transport"/>
    <property type="evidence" value="ECO:0007669"/>
    <property type="project" value="TreeGrafter"/>
</dbReference>
<comment type="subcellular location">
    <subcellularLocation>
        <location evidence="1">Golgi apparatus</location>
        <location evidence="1">trans-Golgi network</location>
    </subcellularLocation>
</comment>
<keyword evidence="7 8" id="KW-0175">Coiled coil</keyword>
<feature type="region of interest" description="Disordered" evidence="9">
    <location>
        <begin position="458"/>
        <end position="484"/>
    </location>
</feature>
<dbReference type="InterPro" id="IPR012501">
    <property type="entry name" value="Vps54_C"/>
</dbReference>
<evidence type="ECO:0000256" key="5">
    <source>
        <dbReference type="ARBA" id="ARBA00022927"/>
    </source>
</evidence>
<evidence type="ECO:0000256" key="8">
    <source>
        <dbReference type="SAM" id="Coils"/>
    </source>
</evidence>
<feature type="compositionally biased region" description="Basic and acidic residues" evidence="9">
    <location>
        <begin position="1101"/>
        <end position="1115"/>
    </location>
</feature>
<feature type="compositionally biased region" description="Polar residues" evidence="9">
    <location>
        <begin position="787"/>
        <end position="808"/>
    </location>
</feature>
<dbReference type="EMBL" id="QGMK01000821">
    <property type="protein sequence ID" value="TVY78208.1"/>
    <property type="molecule type" value="Genomic_DNA"/>
</dbReference>
<evidence type="ECO:0000256" key="3">
    <source>
        <dbReference type="ARBA" id="ARBA00017665"/>
    </source>
</evidence>
<keyword evidence="4" id="KW-0813">Transport</keyword>
<dbReference type="GO" id="GO:0000938">
    <property type="term" value="C:GARP complex"/>
    <property type="evidence" value="ECO:0007669"/>
    <property type="project" value="InterPro"/>
</dbReference>
<feature type="compositionally biased region" description="Low complexity" evidence="9">
    <location>
        <begin position="1"/>
        <end position="22"/>
    </location>
</feature>
<feature type="compositionally biased region" description="Low complexity" evidence="9">
    <location>
        <begin position="30"/>
        <end position="44"/>
    </location>
</feature>
<dbReference type="PANTHER" id="PTHR12965:SF0">
    <property type="entry name" value="VACUOLAR PROTEIN SORTING-ASSOCIATED PROTEIN 54"/>
    <property type="match status" value="1"/>
</dbReference>
<evidence type="ECO:0000256" key="6">
    <source>
        <dbReference type="ARBA" id="ARBA00023034"/>
    </source>
</evidence>
<name>A0A8T9C2I5_9HELO</name>
<dbReference type="GO" id="GO:0005829">
    <property type="term" value="C:cytosol"/>
    <property type="evidence" value="ECO:0007669"/>
    <property type="project" value="GOC"/>
</dbReference>
<evidence type="ECO:0000256" key="4">
    <source>
        <dbReference type="ARBA" id="ARBA00022448"/>
    </source>
</evidence>
<dbReference type="GO" id="GO:0019905">
    <property type="term" value="F:syntaxin binding"/>
    <property type="evidence" value="ECO:0007669"/>
    <property type="project" value="TreeGrafter"/>
</dbReference>
<keyword evidence="6" id="KW-0333">Golgi apparatus</keyword>
<dbReference type="GO" id="GO:0015031">
    <property type="term" value="P:protein transport"/>
    <property type="evidence" value="ECO:0007669"/>
    <property type="project" value="UniProtKB-KW"/>
</dbReference>
<feature type="region of interest" description="Disordered" evidence="9">
    <location>
        <begin position="787"/>
        <end position="815"/>
    </location>
</feature>
<comment type="similarity">
    <text evidence="2">Belongs to the VPS54 family.</text>
</comment>
<dbReference type="InterPro" id="IPR039745">
    <property type="entry name" value="Vps54"/>
</dbReference>
<reference evidence="12 13" key="1">
    <citation type="submission" date="2018-05" db="EMBL/GenBank/DDBJ databases">
        <title>Genome sequencing and assembly of the regulated plant pathogen Lachnellula willkommii and related sister species for the development of diagnostic species identification markers.</title>
        <authorList>
            <person name="Giroux E."/>
            <person name="Bilodeau G."/>
        </authorList>
    </citation>
    <scope>NUCLEOTIDE SEQUENCE [LARGE SCALE GENOMIC DNA]</scope>
    <source>
        <strain evidence="12 13">CBS 268.59</strain>
    </source>
</reference>
<gene>
    <name evidence="12" type="primary">vps54_1</name>
    <name evidence="12" type="ORF">LSUE1_G004634</name>
</gene>
<dbReference type="Gene3D" id="6.10.250.860">
    <property type="match status" value="1"/>
</dbReference>
<feature type="region of interest" description="Disordered" evidence="9">
    <location>
        <begin position="1"/>
        <end position="53"/>
    </location>
</feature>
<accession>A0A8T9C2I5</accession>
<feature type="domain" description="Vacuolar protein sorting-associated protein 54 C-terminal" evidence="10">
    <location>
        <begin position="823"/>
        <end position="957"/>
    </location>
</feature>
<dbReference type="PANTHER" id="PTHR12965">
    <property type="entry name" value="VACUOLAR PROTEIN SORTING 54"/>
    <property type="match status" value="1"/>
</dbReference>
<evidence type="ECO:0000313" key="12">
    <source>
        <dbReference type="EMBL" id="TVY78208.1"/>
    </source>
</evidence>
<dbReference type="Pfam" id="PF07928">
    <property type="entry name" value="Vps54"/>
    <property type="match status" value="1"/>
</dbReference>
<evidence type="ECO:0000313" key="13">
    <source>
        <dbReference type="Proteomes" id="UP000469558"/>
    </source>
</evidence>
<dbReference type="AlphaFoldDB" id="A0A8T9C2I5"/>
<feature type="region of interest" description="Disordered" evidence="9">
    <location>
        <begin position="87"/>
        <end position="111"/>
    </location>
</feature>
<evidence type="ECO:0000256" key="9">
    <source>
        <dbReference type="SAM" id="MobiDB-lite"/>
    </source>
</evidence>
<dbReference type="GO" id="GO:0042147">
    <property type="term" value="P:retrograde transport, endosome to Golgi"/>
    <property type="evidence" value="ECO:0007669"/>
    <property type="project" value="InterPro"/>
</dbReference>
<comment type="caution">
    <text evidence="12">The sequence shown here is derived from an EMBL/GenBank/DDBJ whole genome shotgun (WGS) entry which is preliminary data.</text>
</comment>
<dbReference type="Pfam" id="PF10475">
    <property type="entry name" value="Vps54_N"/>
    <property type="match status" value="1"/>
</dbReference>